<keyword evidence="8" id="KW-0028">Amino-acid biosynthesis</keyword>
<dbReference type="InterPro" id="IPR050075">
    <property type="entry name" value="LeuD"/>
</dbReference>
<dbReference type="GO" id="GO:0009316">
    <property type="term" value="C:3-isopropylmalate dehydratase complex"/>
    <property type="evidence" value="ECO:0007669"/>
    <property type="project" value="InterPro"/>
</dbReference>
<dbReference type="Proteomes" id="UP000054770">
    <property type="component" value="Unassembled WGS sequence"/>
</dbReference>
<dbReference type="NCBIfam" id="NF002458">
    <property type="entry name" value="PRK01641.1"/>
    <property type="match status" value="1"/>
</dbReference>
<dbReference type="GO" id="GO:0016853">
    <property type="term" value="F:isomerase activity"/>
    <property type="evidence" value="ECO:0007669"/>
    <property type="project" value="UniProtKB-KW"/>
</dbReference>
<comment type="function">
    <text evidence="2">Catalyzes the isomerization between 2-isopropylmalate and 3-isopropylmalate, via the formation of 2-isopropylmaleate.</text>
</comment>
<dbReference type="InterPro" id="IPR004431">
    <property type="entry name" value="3-IsopropMal_deHydase_ssu"/>
</dbReference>
<keyword evidence="9" id="KW-0456">Lyase</keyword>
<comment type="catalytic activity">
    <reaction evidence="1">
        <text>(2R,3S)-3-isopropylmalate = (2S)-2-isopropylmalate</text>
        <dbReference type="Rhea" id="RHEA:32287"/>
        <dbReference type="ChEBI" id="CHEBI:1178"/>
        <dbReference type="ChEBI" id="CHEBI:35121"/>
        <dbReference type="EC" id="4.2.1.33"/>
    </reaction>
</comment>
<evidence type="ECO:0000256" key="2">
    <source>
        <dbReference type="ARBA" id="ARBA00002695"/>
    </source>
</evidence>
<evidence type="ECO:0000256" key="5">
    <source>
        <dbReference type="ARBA" id="ARBA00011271"/>
    </source>
</evidence>
<dbReference type="AlphaFoldDB" id="A0A158K9T2"/>
<keyword evidence="7" id="KW-0432">Leucine biosynthesis</keyword>
<evidence type="ECO:0000259" key="11">
    <source>
        <dbReference type="Pfam" id="PF00694"/>
    </source>
</evidence>
<dbReference type="Gene3D" id="3.20.19.10">
    <property type="entry name" value="Aconitase, domain 4"/>
    <property type="match status" value="1"/>
</dbReference>
<evidence type="ECO:0000256" key="10">
    <source>
        <dbReference type="ARBA" id="ARBA00023304"/>
    </source>
</evidence>
<accession>A0A158K9T2</accession>
<evidence type="ECO:0000256" key="6">
    <source>
        <dbReference type="ARBA" id="ARBA00011998"/>
    </source>
</evidence>
<evidence type="ECO:0000256" key="1">
    <source>
        <dbReference type="ARBA" id="ARBA00000491"/>
    </source>
</evidence>
<keyword evidence="12" id="KW-0413">Isomerase</keyword>
<dbReference type="Pfam" id="PF00694">
    <property type="entry name" value="Aconitase_C"/>
    <property type="match status" value="1"/>
</dbReference>
<gene>
    <name evidence="12" type="ORF">AWB68_05149</name>
</gene>
<name>A0A158K9T2_9BURK</name>
<dbReference type="InterPro" id="IPR033940">
    <property type="entry name" value="IPMI_Swivel"/>
</dbReference>
<dbReference type="GO" id="GO:0009098">
    <property type="term" value="P:L-leucine biosynthetic process"/>
    <property type="evidence" value="ECO:0007669"/>
    <property type="project" value="UniProtKB-UniPathway"/>
</dbReference>
<evidence type="ECO:0000256" key="9">
    <source>
        <dbReference type="ARBA" id="ARBA00023239"/>
    </source>
</evidence>
<dbReference type="NCBIfam" id="TIGR00171">
    <property type="entry name" value="leuD"/>
    <property type="match status" value="1"/>
</dbReference>
<evidence type="ECO:0000256" key="4">
    <source>
        <dbReference type="ARBA" id="ARBA00009845"/>
    </source>
</evidence>
<comment type="pathway">
    <text evidence="3">Amino-acid biosynthesis; L-leucine biosynthesis; L-leucine from 3-methyl-2-oxobutanoate: step 2/4.</text>
</comment>
<dbReference type="SUPFAM" id="SSF52016">
    <property type="entry name" value="LeuD/IlvD-like"/>
    <property type="match status" value="1"/>
</dbReference>
<dbReference type="GO" id="GO:0003861">
    <property type="term" value="F:3-isopropylmalate dehydratase activity"/>
    <property type="evidence" value="ECO:0007669"/>
    <property type="project" value="UniProtKB-EC"/>
</dbReference>
<comment type="subunit">
    <text evidence="5">Heterodimer of LeuC and LeuD.</text>
</comment>
<evidence type="ECO:0000313" key="12">
    <source>
        <dbReference type="EMBL" id="SAL77211.1"/>
    </source>
</evidence>
<dbReference type="CDD" id="cd01577">
    <property type="entry name" value="IPMI_Swivel"/>
    <property type="match status" value="1"/>
</dbReference>
<dbReference type="OrthoDB" id="9777465at2"/>
<dbReference type="PANTHER" id="PTHR43345:SF5">
    <property type="entry name" value="3-ISOPROPYLMALATE DEHYDRATASE SMALL SUBUNIT"/>
    <property type="match status" value="1"/>
</dbReference>
<keyword evidence="10" id="KW-0100">Branched-chain amino acid biosynthesis</keyword>
<dbReference type="InterPro" id="IPR000573">
    <property type="entry name" value="AconitaseA/IPMdHydase_ssu_swvl"/>
</dbReference>
<dbReference type="EMBL" id="FCON02000070">
    <property type="protein sequence ID" value="SAL77211.1"/>
    <property type="molecule type" value="Genomic_DNA"/>
</dbReference>
<proteinExistence type="inferred from homology"/>
<evidence type="ECO:0000256" key="8">
    <source>
        <dbReference type="ARBA" id="ARBA00022605"/>
    </source>
</evidence>
<dbReference type="UniPathway" id="UPA00048">
    <property type="reaction ID" value="UER00071"/>
</dbReference>
<protein>
    <recommendedName>
        <fullName evidence="6">3-isopropylmalate dehydratase</fullName>
        <ecNumber evidence="6">4.2.1.33</ecNumber>
    </recommendedName>
</protein>
<comment type="caution">
    <text evidence="12">The sequence shown here is derived from an EMBL/GenBank/DDBJ whole genome shotgun (WGS) entry which is preliminary data.</text>
</comment>
<comment type="similarity">
    <text evidence="4">Belongs to the LeuD family. LeuD type 1 subfamily.</text>
</comment>
<evidence type="ECO:0000256" key="3">
    <source>
        <dbReference type="ARBA" id="ARBA00004729"/>
    </source>
</evidence>
<dbReference type="PANTHER" id="PTHR43345">
    <property type="entry name" value="3-ISOPROPYLMALATE DEHYDRATASE SMALL SUBUNIT 2-RELATED-RELATED"/>
    <property type="match status" value="1"/>
</dbReference>
<sequence length="207" mass="23287">MKAFTVCEGIAAPLMRDNIDTDMIVRVERIAQLQRGQFAPWAFEMLRYQADGAEDRGFILNQPRFRDAQILLSGANFGCGSSREMAVWALEEFGIRCVIAQSFGDIFYANCLQNGLLPIRLDAAQIESLAGRAALGERLRVDLQARTIAAPGIDQIAFDFPDDRREALLEGIDEIDQTTKLNAHILAFQHDDVLKRPWVYVEPCVQR</sequence>
<evidence type="ECO:0000256" key="7">
    <source>
        <dbReference type="ARBA" id="ARBA00022430"/>
    </source>
</evidence>
<keyword evidence="13" id="KW-1185">Reference proteome</keyword>
<reference evidence="12" key="1">
    <citation type="submission" date="2016-01" db="EMBL/GenBank/DDBJ databases">
        <authorList>
            <person name="Peeters C."/>
        </authorList>
    </citation>
    <scope>NUCLEOTIDE SEQUENCE [LARGE SCALE GENOMIC DNA]</scope>
    <source>
        <strain evidence="12">LMG 22940</strain>
    </source>
</reference>
<evidence type="ECO:0000313" key="13">
    <source>
        <dbReference type="Proteomes" id="UP000054770"/>
    </source>
</evidence>
<organism evidence="12 13">
    <name type="scientific">Caballeronia choica</name>
    <dbReference type="NCBI Taxonomy" id="326476"/>
    <lineage>
        <taxon>Bacteria</taxon>
        <taxon>Pseudomonadati</taxon>
        <taxon>Pseudomonadota</taxon>
        <taxon>Betaproteobacteria</taxon>
        <taxon>Burkholderiales</taxon>
        <taxon>Burkholderiaceae</taxon>
        <taxon>Caballeronia</taxon>
    </lineage>
</organism>
<dbReference type="InterPro" id="IPR015928">
    <property type="entry name" value="Aconitase/3IPM_dehydase_swvl"/>
</dbReference>
<dbReference type="RefSeq" id="WP_087647196.1">
    <property type="nucleotide sequence ID" value="NZ_FCON02000070.1"/>
</dbReference>
<feature type="domain" description="Aconitase A/isopropylmalate dehydratase small subunit swivel" evidence="11">
    <location>
        <begin position="1"/>
        <end position="123"/>
    </location>
</feature>
<dbReference type="EC" id="4.2.1.33" evidence="6"/>